<dbReference type="EMBL" id="AOIN01000091">
    <property type="protein sequence ID" value="ELY95347.1"/>
    <property type="molecule type" value="Genomic_DNA"/>
</dbReference>
<evidence type="ECO:0000256" key="2">
    <source>
        <dbReference type="ARBA" id="ARBA00022448"/>
    </source>
</evidence>
<dbReference type="InterPro" id="IPR017871">
    <property type="entry name" value="ABC_transporter-like_CS"/>
</dbReference>
<dbReference type="FunFam" id="3.40.50.300:FF:000016">
    <property type="entry name" value="Oligopeptide ABC transporter ATP-binding component"/>
    <property type="match status" value="1"/>
</dbReference>
<dbReference type="NCBIfam" id="TIGR01727">
    <property type="entry name" value="oligo_HPY"/>
    <property type="match status" value="2"/>
</dbReference>
<dbReference type="CDD" id="cd03257">
    <property type="entry name" value="ABC_NikE_OppD_transporters"/>
    <property type="match status" value="2"/>
</dbReference>
<organism evidence="14 15">
    <name type="scientific">Natrialba chahannaoensis JCM 10990</name>
    <dbReference type="NCBI Taxonomy" id="1227492"/>
    <lineage>
        <taxon>Archaea</taxon>
        <taxon>Methanobacteriati</taxon>
        <taxon>Methanobacteriota</taxon>
        <taxon>Stenosarchaea group</taxon>
        <taxon>Halobacteria</taxon>
        <taxon>Halobacteriales</taxon>
        <taxon>Natrialbaceae</taxon>
        <taxon>Natrialba</taxon>
    </lineage>
</organism>
<dbReference type="PANTHER" id="PTHR43297:SF13">
    <property type="entry name" value="NICKEL ABC TRANSPORTER, ATP-BINDING PROTEIN"/>
    <property type="match status" value="1"/>
</dbReference>
<accession>M0ABV4</accession>
<dbReference type="NCBIfam" id="NF007739">
    <property type="entry name" value="PRK10419.1"/>
    <property type="match status" value="2"/>
</dbReference>
<sequence>MSNALLDVENLHAQFDTHERTVHAVNGVSFKVDRGEIVGLVGESGSGKSVTARSIVGLESPADITDGSVRFDGTDLTECPKSELRRLRGTQLSIVFQDPHSTLNPVFPVGELIAEALKVHESPERQSLLDHLHTPLFNRTEQWRDCRERAIELMEDVGLADPGSLADDYPHEFSGGMRQRAMLAIALACNPDLLIADEPTTALDTTTQAAILDRLERLTADRDMGTLLITHDLGVVTDVCDRVVVMYGGQVMESGPTKRVLAEPRHPYTRGLLACLPQRVKPGEALQTLEGRVPEQTSAVEGCSFAPRCSHARDCCHQYSIPAVDVGEEHTTHCGELEHVPTGEPGSGTTDETAGNAPEKGDTLFELDGVSKFFGTRNSLFDRLTGETPPVRAVDDIDIAVARGETLGIVGESGSGKSTLAGLLAGIYAPTDGTIRLDGEPVGTVSERTHEQIADLGYVFQNPQASINPRHTVGAFIREPLVELDWSGDHEERIEEVLELVDLGPDLADRRPHQLSGGQLQRVAIARAIAPEPQALVLDEPTNGLDISVQAKVLNLLTELQRRLGLTYLLISHDLSVVRHVADRTAVMYLGRIMERGPTERLFTQPTHPYTQALLGAVPTVDDEGLAGVEGDEVPNPRDPPSGCVFHPRCPMAESECREREPPLDDIYGVESRCHFAEAAVTATAFDDATDHREENTLETHP</sequence>
<evidence type="ECO:0000256" key="12">
    <source>
        <dbReference type="ARBA" id="ARBA00048610"/>
    </source>
</evidence>
<dbReference type="Pfam" id="PF08352">
    <property type="entry name" value="oligo_HPY"/>
    <property type="match status" value="2"/>
</dbReference>
<evidence type="ECO:0000313" key="14">
    <source>
        <dbReference type="EMBL" id="ELY95347.1"/>
    </source>
</evidence>
<dbReference type="NCBIfam" id="NF008453">
    <property type="entry name" value="PRK11308.1"/>
    <property type="match status" value="2"/>
</dbReference>
<keyword evidence="2" id="KW-0813">Transport</keyword>
<evidence type="ECO:0000256" key="6">
    <source>
        <dbReference type="ARBA" id="ARBA00022967"/>
    </source>
</evidence>
<feature type="domain" description="ABC transporter" evidence="13">
    <location>
        <begin position="6"/>
        <end position="273"/>
    </location>
</feature>
<dbReference type="GO" id="GO:0016887">
    <property type="term" value="F:ATP hydrolysis activity"/>
    <property type="evidence" value="ECO:0007669"/>
    <property type="project" value="InterPro"/>
</dbReference>
<evidence type="ECO:0000313" key="15">
    <source>
        <dbReference type="Proteomes" id="UP000011693"/>
    </source>
</evidence>
<evidence type="ECO:0000256" key="3">
    <source>
        <dbReference type="ARBA" id="ARBA00022475"/>
    </source>
</evidence>
<keyword evidence="15" id="KW-1185">Reference proteome</keyword>
<reference evidence="14 15" key="1">
    <citation type="journal article" date="2014" name="PLoS Genet.">
        <title>Phylogenetically driven sequencing of extremely halophilic archaea reveals strategies for static and dynamic osmo-response.</title>
        <authorList>
            <person name="Becker E.A."/>
            <person name="Seitzer P.M."/>
            <person name="Tritt A."/>
            <person name="Larsen D."/>
            <person name="Krusor M."/>
            <person name="Yao A.I."/>
            <person name="Wu D."/>
            <person name="Madern D."/>
            <person name="Eisen J.A."/>
            <person name="Darling A.E."/>
            <person name="Facciotti M.T."/>
        </authorList>
    </citation>
    <scope>NUCLEOTIDE SEQUENCE [LARGE SCALE GENOMIC DNA]</scope>
    <source>
        <strain evidence="14 15">JCM 10990</strain>
    </source>
</reference>
<keyword evidence="3" id="KW-1003">Cell membrane</keyword>
<dbReference type="RefSeq" id="WP_006168886.1">
    <property type="nucleotide sequence ID" value="NZ_AOIN01000091.1"/>
</dbReference>
<dbReference type="PATRIC" id="fig|1227492.4.peg.3374"/>
<dbReference type="PROSITE" id="PS50893">
    <property type="entry name" value="ABC_TRANSPORTER_2"/>
    <property type="match status" value="2"/>
</dbReference>
<keyword evidence="4" id="KW-0547">Nucleotide-binding</keyword>
<keyword evidence="7" id="KW-0406">Ion transport</keyword>
<evidence type="ECO:0000256" key="11">
    <source>
        <dbReference type="ARBA" id="ARBA00044143"/>
    </source>
</evidence>
<dbReference type="InterPro" id="IPR050388">
    <property type="entry name" value="ABC_Ni/Peptide_Import"/>
</dbReference>
<evidence type="ECO:0000256" key="10">
    <source>
        <dbReference type="ARBA" id="ARBA00039098"/>
    </source>
</evidence>
<dbReference type="GO" id="GO:0015413">
    <property type="term" value="F:ABC-type nickel transporter activity"/>
    <property type="evidence" value="ECO:0007669"/>
    <property type="project" value="UniProtKB-EC"/>
</dbReference>
<keyword evidence="8" id="KW-0472">Membrane</keyword>
<evidence type="ECO:0000256" key="9">
    <source>
        <dbReference type="ARBA" id="ARBA00038669"/>
    </source>
</evidence>
<comment type="catalytic activity">
    <reaction evidence="12">
        <text>Ni(2+)(out) + ATP + H2O = Ni(2+)(in) + ADP + phosphate + H(+)</text>
        <dbReference type="Rhea" id="RHEA:15557"/>
        <dbReference type="ChEBI" id="CHEBI:15377"/>
        <dbReference type="ChEBI" id="CHEBI:15378"/>
        <dbReference type="ChEBI" id="CHEBI:30616"/>
        <dbReference type="ChEBI" id="CHEBI:43474"/>
        <dbReference type="ChEBI" id="CHEBI:49786"/>
        <dbReference type="ChEBI" id="CHEBI:456216"/>
        <dbReference type="EC" id="7.2.2.11"/>
    </reaction>
    <physiologicalReaction direction="left-to-right" evidence="12">
        <dbReference type="Rhea" id="RHEA:15558"/>
    </physiologicalReaction>
</comment>
<keyword evidence="6" id="KW-1278">Translocase</keyword>
<protein>
    <recommendedName>
        <fullName evidence="11">Nickel import system ATP-binding protein NikD</fullName>
        <ecNumber evidence="10">7.2.2.11</ecNumber>
    </recommendedName>
</protein>
<dbReference type="Gene3D" id="3.40.50.300">
    <property type="entry name" value="P-loop containing nucleotide triphosphate hydrolases"/>
    <property type="match status" value="2"/>
</dbReference>
<dbReference type="AlphaFoldDB" id="M0ABV4"/>
<evidence type="ECO:0000256" key="7">
    <source>
        <dbReference type="ARBA" id="ARBA00023065"/>
    </source>
</evidence>
<feature type="domain" description="ABC transporter" evidence="13">
    <location>
        <begin position="365"/>
        <end position="615"/>
    </location>
</feature>
<dbReference type="InterPro" id="IPR003593">
    <property type="entry name" value="AAA+_ATPase"/>
</dbReference>
<evidence type="ECO:0000259" key="13">
    <source>
        <dbReference type="PROSITE" id="PS50893"/>
    </source>
</evidence>
<dbReference type="Proteomes" id="UP000011693">
    <property type="component" value="Unassembled WGS sequence"/>
</dbReference>
<dbReference type="InterPro" id="IPR013563">
    <property type="entry name" value="Oligopep_ABC_C"/>
</dbReference>
<comment type="subcellular location">
    <subcellularLocation>
        <location evidence="1">Cell membrane</location>
        <topology evidence="1">Peripheral membrane protein</topology>
    </subcellularLocation>
</comment>
<evidence type="ECO:0000256" key="1">
    <source>
        <dbReference type="ARBA" id="ARBA00004202"/>
    </source>
</evidence>
<dbReference type="SUPFAM" id="SSF52540">
    <property type="entry name" value="P-loop containing nucleoside triphosphate hydrolases"/>
    <property type="match status" value="2"/>
</dbReference>
<dbReference type="PROSITE" id="PS00211">
    <property type="entry name" value="ABC_TRANSPORTER_1"/>
    <property type="match status" value="2"/>
</dbReference>
<dbReference type="InterPro" id="IPR027417">
    <property type="entry name" value="P-loop_NTPase"/>
</dbReference>
<gene>
    <name evidence="14" type="ORF">C482_16938</name>
</gene>
<comment type="subunit">
    <text evidence="9">The complex is composed of two ATP-binding proteins (NikD and NikE), two transmembrane proteins (NikB and NikC) and a solute-binding protein (NikA).</text>
</comment>
<dbReference type="EC" id="7.2.2.11" evidence="10"/>
<dbReference type="GO" id="GO:0015833">
    <property type="term" value="P:peptide transport"/>
    <property type="evidence" value="ECO:0007669"/>
    <property type="project" value="InterPro"/>
</dbReference>
<evidence type="ECO:0000256" key="8">
    <source>
        <dbReference type="ARBA" id="ARBA00023136"/>
    </source>
</evidence>
<evidence type="ECO:0000256" key="4">
    <source>
        <dbReference type="ARBA" id="ARBA00022741"/>
    </source>
</evidence>
<keyword evidence="5" id="KW-0067">ATP-binding</keyword>
<dbReference type="GO" id="GO:0005886">
    <property type="term" value="C:plasma membrane"/>
    <property type="evidence" value="ECO:0007669"/>
    <property type="project" value="UniProtKB-SubCell"/>
</dbReference>
<dbReference type="OrthoDB" id="18209at2157"/>
<evidence type="ECO:0000256" key="5">
    <source>
        <dbReference type="ARBA" id="ARBA00022840"/>
    </source>
</evidence>
<comment type="caution">
    <text evidence="14">The sequence shown here is derived from an EMBL/GenBank/DDBJ whole genome shotgun (WGS) entry which is preliminary data.</text>
</comment>
<name>M0ABV4_9EURY</name>
<dbReference type="Pfam" id="PF00005">
    <property type="entry name" value="ABC_tran"/>
    <property type="match status" value="2"/>
</dbReference>
<dbReference type="InterPro" id="IPR003439">
    <property type="entry name" value="ABC_transporter-like_ATP-bd"/>
</dbReference>
<dbReference type="PANTHER" id="PTHR43297">
    <property type="entry name" value="OLIGOPEPTIDE TRANSPORT ATP-BINDING PROTEIN APPD"/>
    <property type="match status" value="1"/>
</dbReference>
<dbReference type="GO" id="GO:0005524">
    <property type="term" value="F:ATP binding"/>
    <property type="evidence" value="ECO:0007669"/>
    <property type="project" value="UniProtKB-KW"/>
</dbReference>
<proteinExistence type="predicted"/>
<dbReference type="STRING" id="1227492.C482_16938"/>
<dbReference type="SMART" id="SM00382">
    <property type="entry name" value="AAA"/>
    <property type="match status" value="2"/>
</dbReference>